<dbReference type="Proteomes" id="UP000235786">
    <property type="component" value="Unassembled WGS sequence"/>
</dbReference>
<dbReference type="OrthoDB" id="5296287at2759"/>
<keyword evidence="1" id="KW-0472">Membrane</keyword>
<dbReference type="AlphaFoldDB" id="A0A2J6QS12"/>
<evidence type="ECO:0000256" key="1">
    <source>
        <dbReference type="SAM" id="Phobius"/>
    </source>
</evidence>
<reference evidence="2 3" key="1">
    <citation type="submission" date="2016-04" db="EMBL/GenBank/DDBJ databases">
        <title>A degradative enzymes factory behind the ericoid mycorrhizal symbiosis.</title>
        <authorList>
            <consortium name="DOE Joint Genome Institute"/>
            <person name="Martino E."/>
            <person name="Morin E."/>
            <person name="Grelet G."/>
            <person name="Kuo A."/>
            <person name="Kohler A."/>
            <person name="Daghino S."/>
            <person name="Barry K."/>
            <person name="Choi C."/>
            <person name="Cichocki N."/>
            <person name="Clum A."/>
            <person name="Copeland A."/>
            <person name="Hainaut M."/>
            <person name="Haridas S."/>
            <person name="Labutti K."/>
            <person name="Lindquist E."/>
            <person name="Lipzen A."/>
            <person name="Khouja H.-R."/>
            <person name="Murat C."/>
            <person name="Ohm R."/>
            <person name="Olson A."/>
            <person name="Spatafora J."/>
            <person name="Veneault-Fourrey C."/>
            <person name="Henrissat B."/>
            <person name="Grigoriev I."/>
            <person name="Martin F."/>
            <person name="Perotto S."/>
        </authorList>
    </citation>
    <scope>NUCLEOTIDE SEQUENCE [LARGE SCALE GENOMIC DNA]</scope>
    <source>
        <strain evidence="2 3">F</strain>
    </source>
</reference>
<feature type="transmembrane region" description="Helical" evidence="1">
    <location>
        <begin position="27"/>
        <end position="52"/>
    </location>
</feature>
<name>A0A2J6QS12_HYAVF</name>
<gene>
    <name evidence="2" type="ORF">L207DRAFT_446005</name>
</gene>
<keyword evidence="3" id="KW-1185">Reference proteome</keyword>
<evidence type="ECO:0000313" key="3">
    <source>
        <dbReference type="Proteomes" id="UP000235786"/>
    </source>
</evidence>
<accession>A0A2J6QS12</accession>
<sequence length="58" mass="6238">MLNPKYSKQGLTTEMQLAAQNYLVDAFALYAASVISAATIIRSVFGAILPLAGQPMYD</sequence>
<evidence type="ECO:0000313" key="2">
    <source>
        <dbReference type="EMBL" id="PMD29052.1"/>
    </source>
</evidence>
<keyword evidence="1" id="KW-0812">Transmembrane</keyword>
<protein>
    <submittedName>
        <fullName evidence="2">Uncharacterized protein</fullName>
    </submittedName>
</protein>
<organism evidence="2 3">
    <name type="scientific">Hyaloscypha variabilis (strain UAMH 11265 / GT02V1 / F)</name>
    <name type="common">Meliniomyces variabilis</name>
    <dbReference type="NCBI Taxonomy" id="1149755"/>
    <lineage>
        <taxon>Eukaryota</taxon>
        <taxon>Fungi</taxon>
        <taxon>Dikarya</taxon>
        <taxon>Ascomycota</taxon>
        <taxon>Pezizomycotina</taxon>
        <taxon>Leotiomycetes</taxon>
        <taxon>Helotiales</taxon>
        <taxon>Hyaloscyphaceae</taxon>
        <taxon>Hyaloscypha</taxon>
        <taxon>Hyaloscypha variabilis</taxon>
    </lineage>
</organism>
<dbReference type="EMBL" id="KZ613978">
    <property type="protein sequence ID" value="PMD29052.1"/>
    <property type="molecule type" value="Genomic_DNA"/>
</dbReference>
<keyword evidence="1" id="KW-1133">Transmembrane helix</keyword>
<proteinExistence type="predicted"/>